<name>Q9R5A7_ACIFR</name>
<evidence type="ECO:0000256" key="1">
    <source>
        <dbReference type="SAM" id="MobiDB-lite"/>
    </source>
</evidence>
<sequence length="20" mass="2152">SEYSVREELKPSGLDGISDA</sequence>
<proteinExistence type="evidence at protein level"/>
<accession>Q9R5A7</accession>
<protein>
    <submittedName>
        <fullName>Acid phosphatase</fullName>
    </submittedName>
</protein>
<dbReference type="AlphaFoldDB" id="Q9R5A7"/>
<feature type="compositionally biased region" description="Basic and acidic residues" evidence="1">
    <location>
        <begin position="1"/>
        <end position="10"/>
    </location>
</feature>
<keyword id="KW-0903">Direct protein sequencing</keyword>
<organism>
    <name type="scientific">Acidithiobacillus ferrooxidans</name>
    <name type="common">Thiobacillus ferrooxidans</name>
    <dbReference type="NCBI Taxonomy" id="920"/>
    <lineage>
        <taxon>Bacteria</taxon>
        <taxon>Pseudomonadati</taxon>
        <taxon>Pseudomonadota</taxon>
        <taxon>Acidithiobacillia</taxon>
        <taxon>Acidithiobacillales</taxon>
        <taxon>Acidithiobacillaceae</taxon>
        <taxon>Acidithiobacillus</taxon>
    </lineage>
</organism>
<feature type="region of interest" description="Disordered" evidence="1">
    <location>
        <begin position="1"/>
        <end position="20"/>
    </location>
</feature>
<reference key="1">
    <citation type="journal article" date="1993" name="FEMS Microbiol. Lett.">
        <title>Phosphate-starvation induced changes in Thiobacillus ferrooxidans.</title>
        <authorList>
            <person name="Seeger M."/>
            <person name="Jerez C.A."/>
        </authorList>
    </citation>
    <scope>PROTEIN SEQUENCE</scope>
</reference>